<comment type="caution">
    <text evidence="2">The sequence shown here is derived from an EMBL/GenBank/DDBJ whole genome shotgun (WGS) entry which is preliminary data.</text>
</comment>
<evidence type="ECO:0000256" key="1">
    <source>
        <dbReference type="ARBA" id="ARBA00023125"/>
    </source>
</evidence>
<dbReference type="EMBL" id="CAJVQB010150464">
    <property type="protein sequence ID" value="CAG8855548.1"/>
    <property type="molecule type" value="Genomic_DNA"/>
</dbReference>
<reference evidence="2 3" key="1">
    <citation type="submission" date="2021-06" db="EMBL/GenBank/DDBJ databases">
        <authorList>
            <person name="Kallberg Y."/>
            <person name="Tangrot J."/>
            <person name="Rosling A."/>
        </authorList>
    </citation>
    <scope>NUCLEOTIDE SEQUENCE [LARGE SCALE GENOMIC DNA]</scope>
    <source>
        <strain evidence="2 3">120-4 pot B 10/14</strain>
    </source>
</reference>
<keyword evidence="3" id="KW-1185">Reference proteome</keyword>
<feature type="non-terminal residue" evidence="2">
    <location>
        <position position="1"/>
    </location>
</feature>
<feature type="non-terminal residue" evidence="2">
    <location>
        <position position="90"/>
    </location>
</feature>
<keyword evidence="1" id="KW-0238">DNA-binding</keyword>
<dbReference type="InterPro" id="IPR010998">
    <property type="entry name" value="Integrase_recombinase_N"/>
</dbReference>
<dbReference type="Proteomes" id="UP000789901">
    <property type="component" value="Unassembled WGS sequence"/>
</dbReference>
<proteinExistence type="predicted"/>
<name>A0ABN7XJP2_GIGMA</name>
<sequence>DWNRRLDRAWNIYKGYCEIMGLLALPLEVDTLVYFLVWLDLAHSFSGYVDFLAVVLRERLECHFSDPSKDYRVKRICKALVKEYKKDKEA</sequence>
<evidence type="ECO:0000313" key="2">
    <source>
        <dbReference type="EMBL" id="CAG8855548.1"/>
    </source>
</evidence>
<dbReference type="SUPFAM" id="SSF47823">
    <property type="entry name" value="lambda integrase-like, N-terminal domain"/>
    <property type="match status" value="1"/>
</dbReference>
<organism evidence="2 3">
    <name type="scientific">Gigaspora margarita</name>
    <dbReference type="NCBI Taxonomy" id="4874"/>
    <lineage>
        <taxon>Eukaryota</taxon>
        <taxon>Fungi</taxon>
        <taxon>Fungi incertae sedis</taxon>
        <taxon>Mucoromycota</taxon>
        <taxon>Glomeromycotina</taxon>
        <taxon>Glomeromycetes</taxon>
        <taxon>Diversisporales</taxon>
        <taxon>Gigasporaceae</taxon>
        <taxon>Gigaspora</taxon>
    </lineage>
</organism>
<evidence type="ECO:0000313" key="3">
    <source>
        <dbReference type="Proteomes" id="UP000789901"/>
    </source>
</evidence>
<dbReference type="Gene3D" id="1.10.150.130">
    <property type="match status" value="1"/>
</dbReference>
<protein>
    <submittedName>
        <fullName evidence="2">23245_t:CDS:1</fullName>
    </submittedName>
</protein>
<gene>
    <name evidence="2" type="ORF">GMARGA_LOCUS44369</name>
</gene>
<accession>A0ABN7XJP2</accession>